<dbReference type="Proteomes" id="UP001501771">
    <property type="component" value="Unassembled WGS sequence"/>
</dbReference>
<feature type="transmembrane region" description="Helical" evidence="1">
    <location>
        <begin position="43"/>
        <end position="64"/>
    </location>
</feature>
<comment type="caution">
    <text evidence="2">The sequence shown here is derived from an EMBL/GenBank/DDBJ whole genome shotgun (WGS) entry which is preliminary data.</text>
</comment>
<keyword evidence="3" id="KW-1185">Reference proteome</keyword>
<sequence length="132" mass="13487">MDLTRLTTPQRISFGAMIVVAVAAFLPWVSLLGISARGTDGDGVITLVLSLVGIVVLVLSSRVLSPEKTPGKASQITLTVLAAIVALIGLADMNGAAAIGLYLTLFAGMAWLVGAIWQLSVSKSQAAPGTVV</sequence>
<organism evidence="2 3">
    <name type="scientific">Nocardioides koreensis</name>
    <dbReference type="NCBI Taxonomy" id="433651"/>
    <lineage>
        <taxon>Bacteria</taxon>
        <taxon>Bacillati</taxon>
        <taxon>Actinomycetota</taxon>
        <taxon>Actinomycetes</taxon>
        <taxon>Propionibacteriales</taxon>
        <taxon>Nocardioidaceae</taxon>
        <taxon>Nocardioides</taxon>
    </lineage>
</organism>
<feature type="transmembrane region" description="Helical" evidence="1">
    <location>
        <begin position="76"/>
        <end position="93"/>
    </location>
</feature>
<reference evidence="2 3" key="1">
    <citation type="journal article" date="2019" name="Int. J. Syst. Evol. Microbiol.">
        <title>The Global Catalogue of Microorganisms (GCM) 10K type strain sequencing project: providing services to taxonomists for standard genome sequencing and annotation.</title>
        <authorList>
            <consortium name="The Broad Institute Genomics Platform"/>
            <consortium name="The Broad Institute Genome Sequencing Center for Infectious Disease"/>
            <person name="Wu L."/>
            <person name="Ma J."/>
        </authorList>
    </citation>
    <scope>NUCLEOTIDE SEQUENCE [LARGE SCALE GENOMIC DNA]</scope>
    <source>
        <strain evidence="2 3">JCM 16022</strain>
    </source>
</reference>
<name>A0ABN2ZKK7_9ACTN</name>
<feature type="transmembrane region" description="Helical" evidence="1">
    <location>
        <begin position="12"/>
        <end position="31"/>
    </location>
</feature>
<dbReference type="RefSeq" id="WP_344149956.1">
    <property type="nucleotide sequence ID" value="NZ_BAAAQR010000004.1"/>
</dbReference>
<dbReference type="EMBL" id="BAAAQR010000004">
    <property type="protein sequence ID" value="GAA2143683.1"/>
    <property type="molecule type" value="Genomic_DNA"/>
</dbReference>
<keyword evidence="1" id="KW-1133">Transmembrane helix</keyword>
<gene>
    <name evidence="2" type="ORF">GCM10009844_16350</name>
</gene>
<keyword evidence="1" id="KW-0472">Membrane</keyword>
<protein>
    <submittedName>
        <fullName evidence="2">Uncharacterized protein</fullName>
    </submittedName>
</protein>
<feature type="transmembrane region" description="Helical" evidence="1">
    <location>
        <begin position="99"/>
        <end position="117"/>
    </location>
</feature>
<evidence type="ECO:0000256" key="1">
    <source>
        <dbReference type="SAM" id="Phobius"/>
    </source>
</evidence>
<evidence type="ECO:0000313" key="2">
    <source>
        <dbReference type="EMBL" id="GAA2143683.1"/>
    </source>
</evidence>
<keyword evidence="1" id="KW-0812">Transmembrane</keyword>
<accession>A0ABN2ZKK7</accession>
<evidence type="ECO:0000313" key="3">
    <source>
        <dbReference type="Proteomes" id="UP001501771"/>
    </source>
</evidence>
<proteinExistence type="predicted"/>